<dbReference type="Pfam" id="PF19303">
    <property type="entry name" value="Anticodon_3"/>
    <property type="match status" value="1"/>
</dbReference>
<proteinExistence type="inferred from homology"/>
<evidence type="ECO:0000256" key="12">
    <source>
        <dbReference type="ARBA" id="ARBA00022917"/>
    </source>
</evidence>
<dbReference type="PANTHER" id="PTHR43326:SF1">
    <property type="entry name" value="METHIONINE--TRNA LIGASE, MITOCHONDRIAL"/>
    <property type="match status" value="1"/>
</dbReference>
<dbReference type="FunFam" id="2.170.220.10:FF:000002">
    <property type="entry name" value="Methionine--tRNA ligase"/>
    <property type="match status" value="1"/>
</dbReference>
<dbReference type="GO" id="GO:0004825">
    <property type="term" value="F:methionine-tRNA ligase activity"/>
    <property type="evidence" value="ECO:0007669"/>
    <property type="project" value="UniProtKB-EC"/>
</dbReference>
<sequence length="645" mass="71517">MPKTTICTAIPYVNSVPHIGNILTDLSGDVTARYLRMRGEDVFLQVGTDENGLKIQEAAQAAGRDPHEFVAEIADRFRSVFDAVKISYDEFVRTSEPRHIRASQELFRRLREAGHVYLGKYEGWYDVSTETYFREEDLVDGKSPDGNPVRWVSEDNYFFRLSAFGDAILRHIEANPGFIRPENRKNEVVSFIKQGLRDVSITRRNPGWGIAVPDEPDKVIYVWFDAVINYVTATGWPDAGWEDRWPARVQWVGKDILTRFHATLWPAMLMGVGLPLFDTVAAHGWVLLGGEKISKSKGNVVRPIELATEFAAKAGISQDLAVDVLRHYLTATFPLESDSTFTYEDFDQRYNTDLANDLGNALNRSLAMAQKFVGGEVPDAAPEPEAIEAIETAKQAYAVAMDACEIGRAVEAAWGLVRFLNKYIDTRAPWALSKSNDPALGSVMKSMLLCLRACEGLVRPTIPSAADAIASQLNLEPTRTWDSIGRDESLPAGTILQTPRPIFPRLELTKKEDAKRVEPKNVESKPSTPPVAQPKAAPEIGIEDFVKVQLRIGRVFEAEPLEGSDKLMKLQVVIGDERRQIVAGIRKNYGAEDLIGRQVVVCTNLKPAKLRGVESQGMLLAATDSEGGAILLQPDREAPEGTNVK</sequence>
<dbReference type="InterPro" id="IPR009080">
    <property type="entry name" value="tRNAsynth_Ia_anticodon-bd"/>
</dbReference>
<comment type="function">
    <text evidence="1">Is required not only for elongation of protein synthesis but also for the initiation of all mRNA translation through initiator tRNA(fMet) aminoacylation.</text>
</comment>
<dbReference type="NCBIfam" id="TIGR00398">
    <property type="entry name" value="metG"/>
    <property type="match status" value="1"/>
</dbReference>
<evidence type="ECO:0000256" key="17">
    <source>
        <dbReference type="RuleBase" id="RU363039"/>
    </source>
</evidence>
<dbReference type="HOGENOM" id="CLU_009710_9_4_0"/>
<dbReference type="SUPFAM" id="SSF50249">
    <property type="entry name" value="Nucleic acid-binding proteins"/>
    <property type="match status" value="1"/>
</dbReference>
<dbReference type="KEGG" id="fgi:OP10G_1552"/>
<feature type="region of interest" description="Disordered" evidence="18">
    <location>
        <begin position="513"/>
        <end position="535"/>
    </location>
</feature>
<evidence type="ECO:0000256" key="3">
    <source>
        <dbReference type="ARBA" id="ARBA00011738"/>
    </source>
</evidence>
<keyword evidence="8 17" id="KW-0436">Ligase</keyword>
<evidence type="ECO:0000313" key="20">
    <source>
        <dbReference type="EMBL" id="AIE84920.1"/>
    </source>
</evidence>
<evidence type="ECO:0000256" key="11">
    <source>
        <dbReference type="ARBA" id="ARBA00022884"/>
    </source>
</evidence>
<comment type="similarity">
    <text evidence="17">Belongs to the class-I aminoacyl-tRNA synthetase family.</text>
</comment>
<dbReference type="InterPro" id="IPR012340">
    <property type="entry name" value="NA-bd_OB-fold"/>
</dbReference>
<dbReference type="RefSeq" id="WP_025226473.1">
    <property type="nucleotide sequence ID" value="NZ_CP007139.1"/>
</dbReference>
<dbReference type="Gene3D" id="2.40.50.140">
    <property type="entry name" value="Nucleic acid-binding proteins"/>
    <property type="match status" value="1"/>
</dbReference>
<accession>A0A068NQ83</accession>
<evidence type="ECO:0000256" key="14">
    <source>
        <dbReference type="ARBA" id="ARBA00030904"/>
    </source>
</evidence>
<dbReference type="Pfam" id="PF01588">
    <property type="entry name" value="tRNA_bind"/>
    <property type="match status" value="1"/>
</dbReference>
<dbReference type="GO" id="GO:0005524">
    <property type="term" value="F:ATP binding"/>
    <property type="evidence" value="ECO:0007669"/>
    <property type="project" value="UniProtKB-KW"/>
</dbReference>
<dbReference type="GO" id="GO:0006431">
    <property type="term" value="P:methionyl-tRNA aminoacylation"/>
    <property type="evidence" value="ECO:0007669"/>
    <property type="project" value="InterPro"/>
</dbReference>
<dbReference type="InterPro" id="IPR041872">
    <property type="entry name" value="Anticodon_Met"/>
</dbReference>
<dbReference type="PROSITE" id="PS50886">
    <property type="entry name" value="TRBD"/>
    <property type="match status" value="1"/>
</dbReference>
<keyword evidence="12 17" id="KW-0648">Protein biosynthesis</keyword>
<organism evidence="20 21">
    <name type="scientific">Fimbriimonas ginsengisoli Gsoil 348</name>
    <dbReference type="NCBI Taxonomy" id="661478"/>
    <lineage>
        <taxon>Bacteria</taxon>
        <taxon>Bacillati</taxon>
        <taxon>Armatimonadota</taxon>
        <taxon>Fimbriimonadia</taxon>
        <taxon>Fimbriimonadales</taxon>
        <taxon>Fimbriimonadaceae</taxon>
        <taxon>Fimbriimonas</taxon>
    </lineage>
</organism>
<keyword evidence="10 17" id="KW-0067">ATP-binding</keyword>
<dbReference type="NCBIfam" id="NF008900">
    <property type="entry name" value="PRK12267.1"/>
    <property type="match status" value="1"/>
</dbReference>
<keyword evidence="11 16" id="KW-0694">RNA-binding</keyword>
<dbReference type="Gene3D" id="2.170.220.10">
    <property type="match status" value="1"/>
</dbReference>
<dbReference type="PANTHER" id="PTHR43326">
    <property type="entry name" value="METHIONYL-TRNA SYNTHETASE"/>
    <property type="match status" value="1"/>
</dbReference>
<dbReference type="GO" id="GO:0005737">
    <property type="term" value="C:cytoplasm"/>
    <property type="evidence" value="ECO:0007669"/>
    <property type="project" value="UniProtKB-SubCell"/>
</dbReference>
<dbReference type="CDD" id="cd07957">
    <property type="entry name" value="Anticodon_Ia_Met"/>
    <property type="match status" value="1"/>
</dbReference>
<dbReference type="eggNOG" id="COG0143">
    <property type="taxonomic scope" value="Bacteria"/>
</dbReference>
<evidence type="ECO:0000256" key="10">
    <source>
        <dbReference type="ARBA" id="ARBA00022840"/>
    </source>
</evidence>
<evidence type="ECO:0000256" key="15">
    <source>
        <dbReference type="ARBA" id="ARBA00047364"/>
    </source>
</evidence>
<keyword evidence="6" id="KW-0963">Cytoplasm</keyword>
<evidence type="ECO:0000256" key="8">
    <source>
        <dbReference type="ARBA" id="ARBA00022598"/>
    </source>
</evidence>
<keyword evidence="13 17" id="KW-0030">Aminoacyl-tRNA synthetase</keyword>
<dbReference type="InterPro" id="IPR014758">
    <property type="entry name" value="Met-tRNA_synth"/>
</dbReference>
<dbReference type="FunFam" id="2.40.50.140:FF:000042">
    <property type="entry name" value="Methionine--tRNA ligase"/>
    <property type="match status" value="1"/>
</dbReference>
<evidence type="ECO:0000259" key="19">
    <source>
        <dbReference type="PROSITE" id="PS50886"/>
    </source>
</evidence>
<protein>
    <recommendedName>
        <fullName evidence="5">Methionine--tRNA ligase</fullName>
        <ecNumber evidence="4">6.1.1.10</ecNumber>
    </recommendedName>
    <alternativeName>
        <fullName evidence="14">Methionyl-tRNA synthetase</fullName>
    </alternativeName>
</protein>
<reference evidence="20 21" key="1">
    <citation type="journal article" date="2014" name="PLoS ONE">
        <title>The first complete genome sequence of the class fimbriimonadia in the phylum armatimonadetes.</title>
        <authorList>
            <person name="Hu Z.Y."/>
            <person name="Wang Y.Z."/>
            <person name="Im W.T."/>
            <person name="Wang S.Y."/>
            <person name="Zhao G.P."/>
            <person name="Zheng H.J."/>
            <person name="Quan Z.X."/>
        </authorList>
    </citation>
    <scope>NUCLEOTIDE SEQUENCE [LARGE SCALE GENOMIC DNA]</scope>
    <source>
        <strain evidence="20">Gsoil 348</strain>
    </source>
</reference>
<name>A0A068NQ83_FIMGI</name>
<dbReference type="Proteomes" id="UP000027982">
    <property type="component" value="Chromosome"/>
</dbReference>
<feature type="domain" description="TRNA-binding" evidence="19">
    <location>
        <begin position="544"/>
        <end position="645"/>
    </location>
</feature>
<evidence type="ECO:0000256" key="2">
    <source>
        <dbReference type="ARBA" id="ARBA00004496"/>
    </source>
</evidence>
<dbReference type="PRINTS" id="PR01041">
    <property type="entry name" value="TRNASYNTHMET"/>
</dbReference>
<feature type="compositionally biased region" description="Basic and acidic residues" evidence="18">
    <location>
        <begin position="513"/>
        <end position="523"/>
    </location>
</feature>
<dbReference type="Gene3D" id="3.40.50.620">
    <property type="entry name" value="HUPs"/>
    <property type="match status" value="1"/>
</dbReference>
<dbReference type="EC" id="6.1.1.10" evidence="4"/>
<dbReference type="SUPFAM" id="SSF47323">
    <property type="entry name" value="Anticodon-binding domain of a subclass of class I aminoacyl-tRNA synthetases"/>
    <property type="match status" value="1"/>
</dbReference>
<comment type="subcellular location">
    <subcellularLocation>
        <location evidence="2">Cytoplasm</location>
    </subcellularLocation>
</comment>
<evidence type="ECO:0000256" key="1">
    <source>
        <dbReference type="ARBA" id="ARBA00003314"/>
    </source>
</evidence>
<dbReference type="InterPro" id="IPR023457">
    <property type="entry name" value="Met-tRNA_synth_2"/>
</dbReference>
<dbReference type="InterPro" id="IPR015413">
    <property type="entry name" value="Methionyl/Leucyl_tRNA_Synth"/>
</dbReference>
<evidence type="ECO:0000256" key="16">
    <source>
        <dbReference type="PROSITE-ProRule" id="PRU00209"/>
    </source>
</evidence>
<dbReference type="InterPro" id="IPR033911">
    <property type="entry name" value="MetRS_core"/>
</dbReference>
<dbReference type="GO" id="GO:0000049">
    <property type="term" value="F:tRNA binding"/>
    <property type="evidence" value="ECO:0007669"/>
    <property type="project" value="UniProtKB-UniRule"/>
</dbReference>
<keyword evidence="21" id="KW-1185">Reference proteome</keyword>
<comment type="subunit">
    <text evidence="3">Homodimer.</text>
</comment>
<evidence type="ECO:0000256" key="9">
    <source>
        <dbReference type="ARBA" id="ARBA00022741"/>
    </source>
</evidence>
<dbReference type="AlphaFoldDB" id="A0A068NQ83"/>
<dbReference type="InterPro" id="IPR014729">
    <property type="entry name" value="Rossmann-like_a/b/a_fold"/>
</dbReference>
<dbReference type="EMBL" id="CP007139">
    <property type="protein sequence ID" value="AIE84920.1"/>
    <property type="molecule type" value="Genomic_DNA"/>
</dbReference>
<evidence type="ECO:0000256" key="5">
    <source>
        <dbReference type="ARBA" id="ARBA00018753"/>
    </source>
</evidence>
<dbReference type="Gene3D" id="1.10.730.10">
    <property type="entry name" value="Isoleucyl-tRNA Synthetase, Domain 1"/>
    <property type="match status" value="1"/>
</dbReference>
<evidence type="ECO:0000256" key="7">
    <source>
        <dbReference type="ARBA" id="ARBA00022555"/>
    </source>
</evidence>
<evidence type="ECO:0000313" key="21">
    <source>
        <dbReference type="Proteomes" id="UP000027982"/>
    </source>
</evidence>
<dbReference type="CDD" id="cd02800">
    <property type="entry name" value="tRNA_bind_EcMetRS_like"/>
    <property type="match status" value="1"/>
</dbReference>
<evidence type="ECO:0000256" key="4">
    <source>
        <dbReference type="ARBA" id="ARBA00012838"/>
    </source>
</evidence>
<dbReference type="STRING" id="661478.OP10G_1552"/>
<keyword evidence="9 17" id="KW-0547">Nucleotide-binding</keyword>
<dbReference type="Pfam" id="PF09334">
    <property type="entry name" value="tRNA-synt_1g"/>
    <property type="match status" value="2"/>
</dbReference>
<dbReference type="SUPFAM" id="SSF52374">
    <property type="entry name" value="Nucleotidylyl transferase"/>
    <property type="match status" value="1"/>
</dbReference>
<dbReference type="InterPro" id="IPR004495">
    <property type="entry name" value="Met-tRNA-synth_bsu_C"/>
</dbReference>
<keyword evidence="7 16" id="KW-0820">tRNA-binding</keyword>
<evidence type="ECO:0000256" key="13">
    <source>
        <dbReference type="ARBA" id="ARBA00023146"/>
    </source>
</evidence>
<dbReference type="InterPro" id="IPR002547">
    <property type="entry name" value="tRNA-bd_dom"/>
</dbReference>
<dbReference type="NCBIfam" id="TIGR00399">
    <property type="entry name" value="metG_C_term"/>
    <property type="match status" value="1"/>
</dbReference>
<dbReference type="CDD" id="cd00814">
    <property type="entry name" value="MetRS_core"/>
    <property type="match status" value="1"/>
</dbReference>
<evidence type="ECO:0000256" key="6">
    <source>
        <dbReference type="ARBA" id="ARBA00022490"/>
    </source>
</evidence>
<gene>
    <name evidence="20" type="ORF">OP10G_1552</name>
</gene>
<comment type="catalytic activity">
    <reaction evidence="15">
        <text>tRNA(Met) + L-methionine + ATP = L-methionyl-tRNA(Met) + AMP + diphosphate</text>
        <dbReference type="Rhea" id="RHEA:13481"/>
        <dbReference type="Rhea" id="RHEA-COMP:9667"/>
        <dbReference type="Rhea" id="RHEA-COMP:9698"/>
        <dbReference type="ChEBI" id="CHEBI:30616"/>
        <dbReference type="ChEBI" id="CHEBI:33019"/>
        <dbReference type="ChEBI" id="CHEBI:57844"/>
        <dbReference type="ChEBI" id="CHEBI:78442"/>
        <dbReference type="ChEBI" id="CHEBI:78530"/>
        <dbReference type="ChEBI" id="CHEBI:456215"/>
        <dbReference type="EC" id="6.1.1.10"/>
    </reaction>
</comment>
<evidence type="ECO:0000256" key="18">
    <source>
        <dbReference type="SAM" id="MobiDB-lite"/>
    </source>
</evidence>
<dbReference type="OrthoDB" id="9810191at2"/>